<organism evidence="2">
    <name type="scientific">Oryza brachyantha</name>
    <name type="common">malo sina</name>
    <dbReference type="NCBI Taxonomy" id="4533"/>
    <lineage>
        <taxon>Eukaryota</taxon>
        <taxon>Viridiplantae</taxon>
        <taxon>Streptophyta</taxon>
        <taxon>Embryophyta</taxon>
        <taxon>Tracheophyta</taxon>
        <taxon>Spermatophyta</taxon>
        <taxon>Magnoliopsida</taxon>
        <taxon>Liliopsida</taxon>
        <taxon>Poales</taxon>
        <taxon>Poaceae</taxon>
        <taxon>BOP clade</taxon>
        <taxon>Oryzoideae</taxon>
        <taxon>Oryzeae</taxon>
        <taxon>Oryzinae</taxon>
        <taxon>Oryza</taxon>
    </lineage>
</organism>
<evidence type="ECO:0000313" key="2">
    <source>
        <dbReference type="EnsemblPlants" id="OB05G32400.1"/>
    </source>
</evidence>
<proteinExistence type="predicted"/>
<evidence type="ECO:0000313" key="3">
    <source>
        <dbReference type="Proteomes" id="UP000006038"/>
    </source>
</evidence>
<accession>J3M9G6</accession>
<reference evidence="2" key="2">
    <citation type="submission" date="2013-04" db="UniProtKB">
        <authorList>
            <consortium name="EnsemblPlants"/>
        </authorList>
    </citation>
    <scope>IDENTIFICATION</scope>
</reference>
<sequence>MISSSGIIREAHLSAEAEDLRHTTMRVRRRRRRADVGRMEVGGMPQRQRREARGNGEGGPTWATCSDVRRRDRCVDNDARFSSPFYFKYLLRRNTIVHPF</sequence>
<feature type="compositionally biased region" description="Basic residues" evidence="1">
    <location>
        <begin position="23"/>
        <end position="33"/>
    </location>
</feature>
<dbReference type="EnsemblPlants" id="OB05G32400.1">
    <property type="protein sequence ID" value="OB05G32400.1"/>
    <property type="gene ID" value="OB05G32400"/>
</dbReference>
<reference evidence="2" key="1">
    <citation type="journal article" date="2013" name="Nat. Commun.">
        <title>Whole-genome sequencing of Oryza brachyantha reveals mechanisms underlying Oryza genome evolution.</title>
        <authorList>
            <person name="Chen J."/>
            <person name="Huang Q."/>
            <person name="Gao D."/>
            <person name="Wang J."/>
            <person name="Lang Y."/>
            <person name="Liu T."/>
            <person name="Li B."/>
            <person name="Bai Z."/>
            <person name="Luis Goicoechea J."/>
            <person name="Liang C."/>
            <person name="Chen C."/>
            <person name="Zhang W."/>
            <person name="Sun S."/>
            <person name="Liao Y."/>
            <person name="Zhang X."/>
            <person name="Yang L."/>
            <person name="Song C."/>
            <person name="Wang M."/>
            <person name="Shi J."/>
            <person name="Liu G."/>
            <person name="Liu J."/>
            <person name="Zhou H."/>
            <person name="Zhou W."/>
            <person name="Yu Q."/>
            <person name="An N."/>
            <person name="Chen Y."/>
            <person name="Cai Q."/>
            <person name="Wang B."/>
            <person name="Liu B."/>
            <person name="Min J."/>
            <person name="Huang Y."/>
            <person name="Wu H."/>
            <person name="Li Z."/>
            <person name="Zhang Y."/>
            <person name="Yin Y."/>
            <person name="Song W."/>
            <person name="Jiang J."/>
            <person name="Jackson S.A."/>
            <person name="Wing R.A."/>
            <person name="Wang J."/>
            <person name="Chen M."/>
        </authorList>
    </citation>
    <scope>NUCLEOTIDE SEQUENCE [LARGE SCALE GENOMIC DNA]</scope>
    <source>
        <strain evidence="2">cv. IRGC 101232</strain>
    </source>
</reference>
<dbReference type="Gramene" id="OB05G32400.1">
    <property type="protein sequence ID" value="OB05G32400.1"/>
    <property type="gene ID" value="OB05G32400"/>
</dbReference>
<protein>
    <submittedName>
        <fullName evidence="2">Uncharacterized protein</fullName>
    </submittedName>
</protein>
<name>J3M9G6_ORYBR</name>
<feature type="region of interest" description="Disordered" evidence="1">
    <location>
        <begin position="19"/>
        <end position="61"/>
    </location>
</feature>
<dbReference type="HOGENOM" id="CLU_2336996_0_0_1"/>
<dbReference type="AlphaFoldDB" id="J3M9G6"/>
<dbReference type="Proteomes" id="UP000006038">
    <property type="component" value="Chromosome 5"/>
</dbReference>
<keyword evidence="3" id="KW-1185">Reference proteome</keyword>
<evidence type="ECO:0000256" key="1">
    <source>
        <dbReference type="SAM" id="MobiDB-lite"/>
    </source>
</evidence>